<evidence type="ECO:0000256" key="5">
    <source>
        <dbReference type="PROSITE-ProRule" id="PRU10141"/>
    </source>
</evidence>
<keyword evidence="4 5" id="KW-0067">ATP-binding</keyword>
<evidence type="ECO:0000256" key="4">
    <source>
        <dbReference type="ARBA" id="ARBA00022840"/>
    </source>
</evidence>
<evidence type="ECO:0000256" key="2">
    <source>
        <dbReference type="ARBA" id="ARBA00022741"/>
    </source>
</evidence>
<accession>A0A7I4A9G8</accession>
<dbReference type="AlphaFoldDB" id="A0A7I4A9G8"/>
<evidence type="ECO:0000313" key="9">
    <source>
        <dbReference type="Proteomes" id="UP000006727"/>
    </source>
</evidence>
<dbReference type="Proteomes" id="UP000006727">
    <property type="component" value="Chromosome 11"/>
</dbReference>
<dbReference type="GO" id="GO:0007165">
    <property type="term" value="P:signal transduction"/>
    <property type="evidence" value="ECO:0000318"/>
    <property type="project" value="GO_Central"/>
</dbReference>
<organism evidence="8 9">
    <name type="scientific">Physcomitrium patens</name>
    <name type="common">Spreading-leaved earth moss</name>
    <name type="synonym">Physcomitrella patens</name>
    <dbReference type="NCBI Taxonomy" id="3218"/>
    <lineage>
        <taxon>Eukaryota</taxon>
        <taxon>Viridiplantae</taxon>
        <taxon>Streptophyta</taxon>
        <taxon>Embryophyta</taxon>
        <taxon>Bryophyta</taxon>
        <taxon>Bryophytina</taxon>
        <taxon>Bryopsida</taxon>
        <taxon>Funariidae</taxon>
        <taxon>Funariales</taxon>
        <taxon>Funariaceae</taxon>
        <taxon>Physcomitrium</taxon>
    </lineage>
</organism>
<dbReference type="Gramene" id="Pp3c11_6700V3.5">
    <property type="protein sequence ID" value="Pp3c11_6700V3.5"/>
    <property type="gene ID" value="Pp3c11_6700"/>
</dbReference>
<evidence type="ECO:0000256" key="1">
    <source>
        <dbReference type="ARBA" id="ARBA00022679"/>
    </source>
</evidence>
<dbReference type="Gene3D" id="1.10.510.10">
    <property type="entry name" value="Transferase(Phosphotransferase) domain 1"/>
    <property type="match status" value="2"/>
</dbReference>
<keyword evidence="9" id="KW-1185">Reference proteome</keyword>
<proteinExistence type="predicted"/>
<dbReference type="EnsemblPlants" id="Pp3c11_6700V3.5">
    <property type="protein sequence ID" value="Pp3c11_6700V3.5"/>
    <property type="gene ID" value="Pp3c11_6700"/>
</dbReference>
<evidence type="ECO:0000256" key="6">
    <source>
        <dbReference type="SAM" id="MobiDB-lite"/>
    </source>
</evidence>
<gene>
    <name evidence="8" type="primary">LOC112289064</name>
</gene>
<sequence length="794" mass="89806">MAKSVYKSIFSHMATAEYADTPKQFLKLTKECSERTQKMTTPSAFSSPPKVNSELCKHLADKLKSAVERAQSFLHRRFLSLEDKAKYIDAFKLFYGLANMAVKVIRSCCQEEWIQAAFLMTNVPEHILSTSFDLEMLNHFFSGSLTSTEVLESIFKAEVAIVNMKASHDRESLVGDVYALLRRGESGSTETYRLASLTLEKLDPQRQNLGGSSSGAYRVDMESLKEMEQLGKGSFATVFKAMWLGVEVAKKTFYAPNSPDFEKEVSILARLSHPNIVSLLCYAEGKRESCMVMELMDGDLCGLIQKIMAKDEHRGSPFSMLEAVDLMLQVGRGMEYLHEMRIVHRDLKAMNILVKQVKGKDGRSWYIWAKVADFGLSKTKHNSVTYSNQTLNTGTTRWMAPEMIKESVNEGQEQVSNVGMTAKYPFGGDVYSFAMVCYEILTGDVPFYDIAQPNAVKRMVLKGDRGVGAKMQSARPRFDEICVELRNVKCQLLRSLPHCELTTQDRSSHHSISRPKSPSPGFEQGRTGGMVDFEEFESVVEVYTQLEHMNLVKLISYVDVKNERLLVIEYVPNGNLRQHLDGIPNGIILDMSTRLNIAIDVAEALTCLHYFSDRPIIHRDVKPSNILLSDSFRAKVAISDLSRFGPSQEGATIIMQIMGTIGYLDPEYIVTWELNVKIDVYSFGILLLELFTGRRPFGLRHSTDELPLERWAFKYYSEGWLRVIIDPKLQLTAAALLILERVFELAFSCSAPTKVDRPNMREAKEMLCCIREEYQLSVDRQQEGLEAESEYGNS</sequence>
<evidence type="ECO:0000259" key="7">
    <source>
        <dbReference type="PROSITE" id="PS50011"/>
    </source>
</evidence>
<keyword evidence="1" id="KW-0808">Transferase</keyword>
<dbReference type="Pfam" id="PF00069">
    <property type="entry name" value="Pkinase"/>
    <property type="match status" value="2"/>
</dbReference>
<reference evidence="8 9" key="2">
    <citation type="journal article" date="2018" name="Plant J.">
        <title>The Physcomitrella patens chromosome-scale assembly reveals moss genome structure and evolution.</title>
        <authorList>
            <person name="Lang D."/>
            <person name="Ullrich K.K."/>
            <person name="Murat F."/>
            <person name="Fuchs J."/>
            <person name="Jenkins J."/>
            <person name="Haas F.B."/>
            <person name="Piednoel M."/>
            <person name="Gundlach H."/>
            <person name="Van Bel M."/>
            <person name="Meyberg R."/>
            <person name="Vives C."/>
            <person name="Morata J."/>
            <person name="Symeonidi A."/>
            <person name="Hiss M."/>
            <person name="Muchero W."/>
            <person name="Kamisugi Y."/>
            <person name="Saleh O."/>
            <person name="Blanc G."/>
            <person name="Decker E.L."/>
            <person name="van Gessel N."/>
            <person name="Grimwood J."/>
            <person name="Hayes R.D."/>
            <person name="Graham S.W."/>
            <person name="Gunter L.E."/>
            <person name="McDaniel S.F."/>
            <person name="Hoernstein S.N.W."/>
            <person name="Larsson A."/>
            <person name="Li F.W."/>
            <person name="Perroud P.F."/>
            <person name="Phillips J."/>
            <person name="Ranjan P."/>
            <person name="Rokshar D.S."/>
            <person name="Rothfels C.J."/>
            <person name="Schneider L."/>
            <person name="Shu S."/>
            <person name="Stevenson D.W."/>
            <person name="Thummler F."/>
            <person name="Tillich M."/>
            <person name="Villarreal Aguilar J.C."/>
            <person name="Widiez T."/>
            <person name="Wong G.K."/>
            <person name="Wymore A."/>
            <person name="Zhang Y."/>
            <person name="Zimmer A.D."/>
            <person name="Quatrano R.S."/>
            <person name="Mayer K.F.X."/>
            <person name="Goodstein D."/>
            <person name="Casacuberta J.M."/>
            <person name="Vandepoele K."/>
            <person name="Reski R."/>
            <person name="Cuming A.C."/>
            <person name="Tuskan G.A."/>
            <person name="Maumus F."/>
            <person name="Salse J."/>
            <person name="Schmutz J."/>
            <person name="Rensing S.A."/>
        </authorList>
    </citation>
    <scope>NUCLEOTIDE SEQUENCE [LARGE SCALE GENOMIC DNA]</scope>
    <source>
        <strain evidence="8 9">cv. Gransden 2004</strain>
    </source>
</reference>
<dbReference type="FunFam" id="1.10.510.10:FF:000876">
    <property type="entry name" value="Receptor-like protein kinase FERONIA"/>
    <property type="match status" value="1"/>
</dbReference>
<reference evidence="8" key="3">
    <citation type="submission" date="2020-12" db="UniProtKB">
        <authorList>
            <consortium name="EnsemblPlants"/>
        </authorList>
    </citation>
    <scope>IDENTIFICATION</scope>
</reference>
<dbReference type="InParanoid" id="A0A7I4A9G8"/>
<dbReference type="SUPFAM" id="SSF56112">
    <property type="entry name" value="Protein kinase-like (PK-like)"/>
    <property type="match status" value="2"/>
</dbReference>
<name>A0A7I4A9G8_PHYPA</name>
<protein>
    <recommendedName>
        <fullName evidence="7">Protein kinase domain-containing protein</fullName>
    </recommendedName>
</protein>
<dbReference type="PANTHER" id="PTHR27001:SF930">
    <property type="entry name" value="OS02G0821400 PROTEIN"/>
    <property type="match status" value="1"/>
</dbReference>
<dbReference type="PROSITE" id="PS00107">
    <property type="entry name" value="PROTEIN_KINASE_ATP"/>
    <property type="match status" value="1"/>
</dbReference>
<keyword evidence="2 5" id="KW-0547">Nucleotide-binding</keyword>
<feature type="region of interest" description="Disordered" evidence="6">
    <location>
        <begin position="504"/>
        <end position="524"/>
    </location>
</feature>
<dbReference type="SMART" id="SM00220">
    <property type="entry name" value="S_TKc"/>
    <property type="match status" value="2"/>
</dbReference>
<feature type="domain" description="Protein kinase" evidence="7">
    <location>
        <begin position="224"/>
        <end position="512"/>
    </location>
</feature>
<keyword evidence="3" id="KW-0418">Kinase</keyword>
<dbReference type="GO" id="GO:0004672">
    <property type="term" value="F:protein kinase activity"/>
    <property type="evidence" value="ECO:0000318"/>
    <property type="project" value="GO_Central"/>
</dbReference>
<feature type="binding site" evidence="5">
    <location>
        <position position="251"/>
    </location>
    <ligand>
        <name>ATP</name>
        <dbReference type="ChEBI" id="CHEBI:30616"/>
    </ligand>
</feature>
<dbReference type="FunFam" id="3.30.200.20:FF:001351">
    <property type="entry name" value="G-type lectin S-receptor-like serine/threonine-protein kinase RLK1"/>
    <property type="match status" value="1"/>
</dbReference>
<dbReference type="PROSITE" id="PS00108">
    <property type="entry name" value="PROTEIN_KINASE_ST"/>
    <property type="match status" value="2"/>
</dbReference>
<dbReference type="InterPro" id="IPR017441">
    <property type="entry name" value="Protein_kinase_ATP_BS"/>
</dbReference>
<dbReference type="InterPro" id="IPR011009">
    <property type="entry name" value="Kinase-like_dom_sf"/>
</dbReference>
<dbReference type="InterPro" id="IPR008271">
    <property type="entry name" value="Ser/Thr_kinase_AS"/>
</dbReference>
<dbReference type="EMBL" id="ABEU02000011">
    <property type="status" value="NOT_ANNOTATED_CDS"/>
    <property type="molecule type" value="Genomic_DNA"/>
</dbReference>
<dbReference type="PANTHER" id="PTHR27001">
    <property type="entry name" value="OS01G0253100 PROTEIN"/>
    <property type="match status" value="1"/>
</dbReference>
<reference evidence="8 9" key="1">
    <citation type="journal article" date="2008" name="Science">
        <title>The Physcomitrella genome reveals evolutionary insights into the conquest of land by plants.</title>
        <authorList>
            <person name="Rensing S."/>
            <person name="Lang D."/>
            <person name="Zimmer A."/>
            <person name="Terry A."/>
            <person name="Salamov A."/>
            <person name="Shapiro H."/>
            <person name="Nishiyama T."/>
            <person name="Perroud P.-F."/>
            <person name="Lindquist E."/>
            <person name="Kamisugi Y."/>
            <person name="Tanahashi T."/>
            <person name="Sakakibara K."/>
            <person name="Fujita T."/>
            <person name="Oishi K."/>
            <person name="Shin-I T."/>
            <person name="Kuroki Y."/>
            <person name="Toyoda A."/>
            <person name="Suzuki Y."/>
            <person name="Hashimoto A."/>
            <person name="Yamaguchi K."/>
            <person name="Sugano A."/>
            <person name="Kohara Y."/>
            <person name="Fujiyama A."/>
            <person name="Anterola A."/>
            <person name="Aoki S."/>
            <person name="Ashton N."/>
            <person name="Barbazuk W.B."/>
            <person name="Barker E."/>
            <person name="Bennetzen J."/>
            <person name="Bezanilla M."/>
            <person name="Blankenship R."/>
            <person name="Cho S.H."/>
            <person name="Dutcher S."/>
            <person name="Estelle M."/>
            <person name="Fawcett J.A."/>
            <person name="Gundlach H."/>
            <person name="Hanada K."/>
            <person name="Heyl A."/>
            <person name="Hicks K.A."/>
            <person name="Hugh J."/>
            <person name="Lohr M."/>
            <person name="Mayer K."/>
            <person name="Melkozernov A."/>
            <person name="Murata T."/>
            <person name="Nelson D."/>
            <person name="Pils B."/>
            <person name="Prigge M."/>
            <person name="Reiss B."/>
            <person name="Renner T."/>
            <person name="Rombauts S."/>
            <person name="Rushton P."/>
            <person name="Sanderfoot A."/>
            <person name="Schween G."/>
            <person name="Shiu S.-H."/>
            <person name="Stueber K."/>
            <person name="Theodoulou F.L."/>
            <person name="Tu H."/>
            <person name="Van de Peer Y."/>
            <person name="Verrier P.J."/>
            <person name="Waters E."/>
            <person name="Wood A."/>
            <person name="Yang L."/>
            <person name="Cove D."/>
            <person name="Cuming A."/>
            <person name="Hasebe M."/>
            <person name="Lucas S."/>
            <person name="Mishler D.B."/>
            <person name="Reski R."/>
            <person name="Grigoriev I."/>
            <person name="Quatrano R.S."/>
            <person name="Boore J.L."/>
        </authorList>
    </citation>
    <scope>NUCLEOTIDE SEQUENCE [LARGE SCALE GENOMIC DNA]</scope>
    <source>
        <strain evidence="8 9">cv. Gransden 2004</strain>
    </source>
</reference>
<dbReference type="PROSITE" id="PS50011">
    <property type="entry name" value="PROTEIN_KINASE_DOM"/>
    <property type="match status" value="2"/>
</dbReference>
<dbReference type="Gene3D" id="3.30.200.20">
    <property type="entry name" value="Phosphorylase Kinase, domain 1"/>
    <property type="match status" value="1"/>
</dbReference>
<evidence type="ECO:0000256" key="3">
    <source>
        <dbReference type="ARBA" id="ARBA00022777"/>
    </source>
</evidence>
<dbReference type="GO" id="GO:0005524">
    <property type="term" value="F:ATP binding"/>
    <property type="evidence" value="ECO:0007669"/>
    <property type="project" value="UniProtKB-UniRule"/>
</dbReference>
<feature type="domain" description="Protein kinase" evidence="7">
    <location>
        <begin position="516"/>
        <end position="767"/>
    </location>
</feature>
<dbReference type="InterPro" id="IPR000719">
    <property type="entry name" value="Prot_kinase_dom"/>
</dbReference>
<evidence type="ECO:0000313" key="8">
    <source>
        <dbReference type="EnsemblPlants" id="Pp3c11_6700V3.5"/>
    </source>
</evidence>
<dbReference type="GO" id="GO:0005886">
    <property type="term" value="C:plasma membrane"/>
    <property type="evidence" value="ECO:0000318"/>
    <property type="project" value="GO_Central"/>
</dbReference>